<accession>A0AAN6U3U5</accession>
<evidence type="ECO:0000313" key="2">
    <source>
        <dbReference type="Proteomes" id="UP001302602"/>
    </source>
</evidence>
<gene>
    <name evidence="1" type="ORF">N657DRAFT_283014</name>
</gene>
<dbReference type="GeneID" id="87823388"/>
<keyword evidence="2" id="KW-1185">Reference proteome</keyword>
<evidence type="ECO:0000313" key="1">
    <source>
        <dbReference type="EMBL" id="KAK4125928.1"/>
    </source>
</evidence>
<protein>
    <submittedName>
        <fullName evidence="1">Uncharacterized protein</fullName>
    </submittedName>
</protein>
<organism evidence="1 2">
    <name type="scientific">Parathielavia appendiculata</name>
    <dbReference type="NCBI Taxonomy" id="2587402"/>
    <lineage>
        <taxon>Eukaryota</taxon>
        <taxon>Fungi</taxon>
        <taxon>Dikarya</taxon>
        <taxon>Ascomycota</taxon>
        <taxon>Pezizomycotina</taxon>
        <taxon>Sordariomycetes</taxon>
        <taxon>Sordariomycetidae</taxon>
        <taxon>Sordariales</taxon>
        <taxon>Chaetomiaceae</taxon>
        <taxon>Parathielavia</taxon>
    </lineage>
</organism>
<proteinExistence type="predicted"/>
<dbReference type="RefSeq" id="XP_062649699.1">
    <property type="nucleotide sequence ID" value="XM_062786620.1"/>
</dbReference>
<reference evidence="1" key="2">
    <citation type="submission" date="2023-05" db="EMBL/GenBank/DDBJ databases">
        <authorList>
            <consortium name="Lawrence Berkeley National Laboratory"/>
            <person name="Steindorff A."/>
            <person name="Hensen N."/>
            <person name="Bonometti L."/>
            <person name="Westerberg I."/>
            <person name="Brannstrom I.O."/>
            <person name="Guillou S."/>
            <person name="Cros-Aarteil S."/>
            <person name="Calhoun S."/>
            <person name="Haridas S."/>
            <person name="Kuo A."/>
            <person name="Mondo S."/>
            <person name="Pangilinan J."/>
            <person name="Riley R."/>
            <person name="Labutti K."/>
            <person name="Andreopoulos B."/>
            <person name="Lipzen A."/>
            <person name="Chen C."/>
            <person name="Yanf M."/>
            <person name="Daum C."/>
            <person name="Ng V."/>
            <person name="Clum A."/>
            <person name="Ohm R."/>
            <person name="Martin F."/>
            <person name="Silar P."/>
            <person name="Natvig D."/>
            <person name="Lalanne C."/>
            <person name="Gautier V."/>
            <person name="Ament-Velasquez S.L."/>
            <person name="Kruys A."/>
            <person name="Hutchinson M.I."/>
            <person name="Powell A.J."/>
            <person name="Barry K."/>
            <person name="Miller A.N."/>
            <person name="Grigoriev I.V."/>
            <person name="Debuchy R."/>
            <person name="Gladieux P."/>
            <person name="Thoren M.H."/>
            <person name="Johannesson H."/>
        </authorList>
    </citation>
    <scope>NUCLEOTIDE SEQUENCE</scope>
    <source>
        <strain evidence="1">CBS 731.68</strain>
    </source>
</reference>
<sequence length="169" mass="19519">MKPHLDINFIVLLPSAVLPTARRWARKRQKQVKTTALMTMAWLICAINDTGGCDRLQRKHRLHRDRSAARNRLQHGHYYTICSWTIRQTWKSRFLLPSQDHHSRHIMPVQRNSRHIIAQRFWMVAPICFAGGISTAQKQAKASLSDRCRAAARRSPSVAPPPRLRSNCP</sequence>
<dbReference type="Proteomes" id="UP001302602">
    <property type="component" value="Unassembled WGS sequence"/>
</dbReference>
<comment type="caution">
    <text evidence="1">The sequence shown here is derived from an EMBL/GenBank/DDBJ whole genome shotgun (WGS) entry which is preliminary data.</text>
</comment>
<dbReference type="AlphaFoldDB" id="A0AAN6U3U5"/>
<reference evidence="1" key="1">
    <citation type="journal article" date="2023" name="Mol. Phylogenet. Evol.">
        <title>Genome-scale phylogeny and comparative genomics of the fungal order Sordariales.</title>
        <authorList>
            <person name="Hensen N."/>
            <person name="Bonometti L."/>
            <person name="Westerberg I."/>
            <person name="Brannstrom I.O."/>
            <person name="Guillou S."/>
            <person name="Cros-Aarteil S."/>
            <person name="Calhoun S."/>
            <person name="Haridas S."/>
            <person name="Kuo A."/>
            <person name="Mondo S."/>
            <person name="Pangilinan J."/>
            <person name="Riley R."/>
            <person name="LaButti K."/>
            <person name="Andreopoulos B."/>
            <person name="Lipzen A."/>
            <person name="Chen C."/>
            <person name="Yan M."/>
            <person name="Daum C."/>
            <person name="Ng V."/>
            <person name="Clum A."/>
            <person name="Steindorff A."/>
            <person name="Ohm R.A."/>
            <person name="Martin F."/>
            <person name="Silar P."/>
            <person name="Natvig D.O."/>
            <person name="Lalanne C."/>
            <person name="Gautier V."/>
            <person name="Ament-Velasquez S.L."/>
            <person name="Kruys A."/>
            <person name="Hutchinson M.I."/>
            <person name="Powell A.J."/>
            <person name="Barry K."/>
            <person name="Miller A.N."/>
            <person name="Grigoriev I.V."/>
            <person name="Debuchy R."/>
            <person name="Gladieux P."/>
            <person name="Hiltunen Thoren M."/>
            <person name="Johannesson H."/>
        </authorList>
    </citation>
    <scope>NUCLEOTIDE SEQUENCE</scope>
    <source>
        <strain evidence="1">CBS 731.68</strain>
    </source>
</reference>
<dbReference type="EMBL" id="MU853225">
    <property type="protein sequence ID" value="KAK4125928.1"/>
    <property type="molecule type" value="Genomic_DNA"/>
</dbReference>
<name>A0AAN6U3U5_9PEZI</name>